<evidence type="ECO:0000313" key="2">
    <source>
        <dbReference type="Proteomes" id="UP000269438"/>
    </source>
</evidence>
<dbReference type="EMBL" id="RCUY01000005">
    <property type="protein sequence ID" value="RLP83035.1"/>
    <property type="molecule type" value="Genomic_DNA"/>
</dbReference>
<organism evidence="1 2">
    <name type="scientific">Mycetocola lacteus</name>
    <dbReference type="NCBI Taxonomy" id="76637"/>
    <lineage>
        <taxon>Bacteria</taxon>
        <taxon>Bacillati</taxon>
        <taxon>Actinomycetota</taxon>
        <taxon>Actinomycetes</taxon>
        <taxon>Micrococcales</taxon>
        <taxon>Microbacteriaceae</taxon>
        <taxon>Mycetocola</taxon>
    </lineage>
</organism>
<sequence length="112" mass="12005">MTSPHHSPIIDRFFDLMEGDKKWLVAEVFSPDAVVTDDGQSHHGTAAIIDWLGGDASEYEVTSTWISSRELGAATAVTQLLEGNFPGGRVQLVYTFEVGAAGLIDALSIVAE</sequence>
<accession>A0A3L7ASR0</accession>
<dbReference type="SUPFAM" id="SSF54427">
    <property type="entry name" value="NTF2-like"/>
    <property type="match status" value="1"/>
</dbReference>
<dbReference type="OrthoDB" id="8684708at2"/>
<name>A0A3L7ASR0_9MICO</name>
<dbReference type="Proteomes" id="UP000269438">
    <property type="component" value="Unassembled WGS sequence"/>
</dbReference>
<gene>
    <name evidence="1" type="ORF">D9V34_07280</name>
</gene>
<proteinExistence type="predicted"/>
<dbReference type="Gene3D" id="3.10.450.50">
    <property type="match status" value="1"/>
</dbReference>
<dbReference type="AlphaFoldDB" id="A0A3L7ASR0"/>
<keyword evidence="2" id="KW-1185">Reference proteome</keyword>
<dbReference type="RefSeq" id="WP_121688173.1">
    <property type="nucleotide sequence ID" value="NZ_RCUY01000005.1"/>
</dbReference>
<evidence type="ECO:0000313" key="1">
    <source>
        <dbReference type="EMBL" id="RLP83035.1"/>
    </source>
</evidence>
<reference evidence="1 2" key="1">
    <citation type="submission" date="2018-10" db="EMBL/GenBank/DDBJ databases">
        <authorList>
            <person name="Li J."/>
        </authorList>
    </citation>
    <scope>NUCLEOTIDE SEQUENCE [LARGE SCALE GENOMIC DNA]</scope>
    <source>
        <strain evidence="1 2">JCM 11654</strain>
    </source>
</reference>
<comment type="caution">
    <text evidence="1">The sequence shown here is derived from an EMBL/GenBank/DDBJ whole genome shotgun (WGS) entry which is preliminary data.</text>
</comment>
<protein>
    <submittedName>
        <fullName evidence="1">Nuclear transport factor 2 family protein</fullName>
    </submittedName>
</protein>
<dbReference type="InterPro" id="IPR032710">
    <property type="entry name" value="NTF2-like_dom_sf"/>
</dbReference>